<comment type="caution">
    <text evidence="1">The sequence shown here is derived from an EMBL/GenBank/DDBJ whole genome shotgun (WGS) entry which is preliminary data.</text>
</comment>
<evidence type="ECO:0000313" key="1">
    <source>
        <dbReference type="EMBL" id="KAH7353566.1"/>
    </source>
</evidence>
<accession>A0A8K0TDP8</accession>
<proteinExistence type="predicted"/>
<reference evidence="1" key="1">
    <citation type="journal article" date="2021" name="Nat. Commun.">
        <title>Genetic determinants of endophytism in the Arabidopsis root mycobiome.</title>
        <authorList>
            <person name="Mesny F."/>
            <person name="Miyauchi S."/>
            <person name="Thiergart T."/>
            <person name="Pickel B."/>
            <person name="Atanasova L."/>
            <person name="Karlsson M."/>
            <person name="Huettel B."/>
            <person name="Barry K.W."/>
            <person name="Haridas S."/>
            <person name="Chen C."/>
            <person name="Bauer D."/>
            <person name="Andreopoulos W."/>
            <person name="Pangilinan J."/>
            <person name="LaButti K."/>
            <person name="Riley R."/>
            <person name="Lipzen A."/>
            <person name="Clum A."/>
            <person name="Drula E."/>
            <person name="Henrissat B."/>
            <person name="Kohler A."/>
            <person name="Grigoriev I.V."/>
            <person name="Martin F.M."/>
            <person name="Hacquard S."/>
        </authorList>
    </citation>
    <scope>NUCLEOTIDE SEQUENCE</scope>
    <source>
        <strain evidence="1">MPI-CAGE-AT-0016</strain>
    </source>
</reference>
<dbReference type="AlphaFoldDB" id="A0A8K0TDP8"/>
<protein>
    <submittedName>
        <fullName evidence="1">Uncharacterized protein</fullName>
    </submittedName>
</protein>
<organism evidence="1 2">
    <name type="scientific">Plectosphaerella cucumerina</name>
    <dbReference type="NCBI Taxonomy" id="40658"/>
    <lineage>
        <taxon>Eukaryota</taxon>
        <taxon>Fungi</taxon>
        <taxon>Dikarya</taxon>
        <taxon>Ascomycota</taxon>
        <taxon>Pezizomycotina</taxon>
        <taxon>Sordariomycetes</taxon>
        <taxon>Hypocreomycetidae</taxon>
        <taxon>Glomerellales</taxon>
        <taxon>Plectosphaerellaceae</taxon>
        <taxon>Plectosphaerella</taxon>
    </lineage>
</organism>
<gene>
    <name evidence="1" type="ORF">B0T11DRAFT_118871</name>
</gene>
<sequence length="189" mass="20656">MRGRSDLMLVSRRQGPTLQGCAGWSKWHHPVFFLCLPPGATCGEVRITENSIDTSGDGISRPEPPLPSFSEATKATREGFRYIQRPFIVSPAWPRTRCCNIPSTDEVISHPRPHAVDSDSDPCVGGVCTANVALAGAEHRCRGRRLGFPGKTVEDEADDDHTTEQLVVGRVGTSVYLGEAHRRRAKSHA</sequence>
<evidence type="ECO:0000313" key="2">
    <source>
        <dbReference type="Proteomes" id="UP000813385"/>
    </source>
</evidence>
<name>A0A8K0TDP8_9PEZI</name>
<dbReference type="EMBL" id="JAGPXD010000005">
    <property type="protein sequence ID" value="KAH7353566.1"/>
    <property type="molecule type" value="Genomic_DNA"/>
</dbReference>
<keyword evidence="2" id="KW-1185">Reference proteome</keyword>
<dbReference type="Proteomes" id="UP000813385">
    <property type="component" value="Unassembled WGS sequence"/>
</dbReference>